<comment type="caution">
    <text evidence="3">The sequence shown here is derived from an EMBL/GenBank/DDBJ whole genome shotgun (WGS) entry which is preliminary data.</text>
</comment>
<feature type="transmembrane region" description="Helical" evidence="2">
    <location>
        <begin position="42"/>
        <end position="61"/>
    </location>
</feature>
<dbReference type="Proteomes" id="UP000244810">
    <property type="component" value="Unassembled WGS sequence"/>
</dbReference>
<evidence type="ECO:0000256" key="2">
    <source>
        <dbReference type="SAM" id="Phobius"/>
    </source>
</evidence>
<accession>A0A2T7UR38</accession>
<evidence type="ECO:0000256" key="1">
    <source>
        <dbReference type="SAM" id="MobiDB-lite"/>
    </source>
</evidence>
<reference evidence="3 4" key="1">
    <citation type="journal article" date="2011" name="Syst. Appl. Microbiol.">
        <title>Defluviimonas denitrificans gen. nov., sp. nov., and Pararhodobacter aggregans gen. nov., sp. nov., non-phototrophic Rhodobacteraceae from the biofilter of a marine aquaculture.</title>
        <authorList>
            <person name="Foesel B.U."/>
            <person name="Drake H.L."/>
            <person name="Schramm A."/>
        </authorList>
    </citation>
    <scope>NUCLEOTIDE SEQUENCE [LARGE SCALE GENOMIC DNA]</scope>
    <source>
        <strain evidence="3 4">D1-19</strain>
    </source>
</reference>
<keyword evidence="4" id="KW-1185">Reference proteome</keyword>
<name>A0A2T7UR38_9RHOB</name>
<keyword evidence="2" id="KW-0472">Membrane</keyword>
<feature type="compositionally biased region" description="Pro residues" evidence="1">
    <location>
        <begin position="255"/>
        <end position="265"/>
    </location>
</feature>
<keyword evidence="2" id="KW-1133">Transmembrane helix</keyword>
<proteinExistence type="predicted"/>
<dbReference type="EMBL" id="QDDR01000006">
    <property type="protein sequence ID" value="PVE47051.1"/>
    <property type="molecule type" value="Genomic_DNA"/>
</dbReference>
<feature type="region of interest" description="Disordered" evidence="1">
    <location>
        <begin position="245"/>
        <end position="272"/>
    </location>
</feature>
<dbReference type="RefSeq" id="WP_107752063.1">
    <property type="nucleotide sequence ID" value="NZ_QBKF01000006.1"/>
</dbReference>
<evidence type="ECO:0000313" key="4">
    <source>
        <dbReference type="Proteomes" id="UP000244810"/>
    </source>
</evidence>
<evidence type="ECO:0000313" key="3">
    <source>
        <dbReference type="EMBL" id="PVE47051.1"/>
    </source>
</evidence>
<organism evidence="3 4">
    <name type="scientific">Pararhodobacter aggregans</name>
    <dbReference type="NCBI Taxonomy" id="404875"/>
    <lineage>
        <taxon>Bacteria</taxon>
        <taxon>Pseudomonadati</taxon>
        <taxon>Pseudomonadota</taxon>
        <taxon>Alphaproteobacteria</taxon>
        <taxon>Rhodobacterales</taxon>
        <taxon>Paracoccaceae</taxon>
        <taxon>Pararhodobacter</taxon>
    </lineage>
</organism>
<dbReference type="AlphaFoldDB" id="A0A2T7UR38"/>
<protein>
    <submittedName>
        <fullName evidence="3">Uncharacterized protein</fullName>
    </submittedName>
</protein>
<dbReference type="OrthoDB" id="7876207at2"/>
<gene>
    <name evidence="3" type="ORF">DDE23_12395</name>
</gene>
<keyword evidence="2" id="KW-0812">Transmembrane</keyword>
<sequence length="620" mass="67452">MSVSDALSRVLAMPRALAESLVARTRAFRGASQGSVSVELILTLPLLLWALAATVVFYDGYKTRYHAQMAAQTVADIMSRETDLFTANYIEGLNDVFDFLIDSRFPTRLRVSSVIWDSANERNRLQWSYATRDLSALPEDTFELMQAGDLETLMAEFGEDGSFTFAGAGAQMPVSDLPDRIPPVLPGEALLLVEAFALWEPFAQVGVGQLRFTPVVVVRPRFAPWINFEGQEPVYPEADYEIAWTGSGNEGLPDPTDPTPEPTNPPVANRTYSFDDGVTSGLSRSTITAGGPSGSYLGPFGTETWTTPVTVAVDLQADHATANIAFDLLILDTWDGYANQYILPRGDTFTILMNGVPLSVDPFINYSQAPYDNARVSTGYIGNSTYRVSMTRTRTGSSFAGGGSNDQLWRVTLTIDNAPRTFSLGLSAGVDSAISDESWGLDNLTITASNVGTGTAAPFVANAANLLTADPHNRFNRYSGCPEYRIAAPWLTMTRADLTTGITMQRQASGGTSLSSCPNTGGWGYANASPSLVLNYDNQNVTSTYNGLQIRLNDGNSGYTCDTTLIIRDPNGQWYFNDDYTGWNAGVRMTNPPSGQYVIFIGTYNRGSCNTNLTIDRWTR</sequence>